<dbReference type="AlphaFoldDB" id="A0A836BZL1"/>
<protein>
    <submittedName>
        <fullName evidence="2">Uncharacterized protein</fullName>
    </submittedName>
</protein>
<evidence type="ECO:0000256" key="1">
    <source>
        <dbReference type="SAM" id="MobiDB-lite"/>
    </source>
</evidence>
<feature type="region of interest" description="Disordered" evidence="1">
    <location>
        <begin position="216"/>
        <end position="333"/>
    </location>
</feature>
<sequence length="333" mass="33829">MKDKDGSSKKRKKSEAAPVGDAAPEAAHAGPRVRFQEEERPAKRRFAAPEGFAPVEEPCAIDADAVAEGREELWLIQLPSAKALQALAAAGSLEVDLRAGSSAVASWKDRDGASMTLLQEAGDVARQLVAVCPTGAAGGAAKAAPVTRRLTLVRAVGGPAVAAAGVVAGMAEDEAKALSLLDASLAAMDAAARESVATVLAEAGPAAVSVLAGFGAGGQTPAGAPGAGDKEKRREKKDKEGKEGRKKDKDKSGKTPAATPATTPGPAPAAAAAVTPAAAANGAGAGAGKSEKKHKKDRSEKKEHSEKKKEKKEKKDKKEKKKDKKAESGSESD</sequence>
<feature type="compositionally biased region" description="Basic residues" evidence="1">
    <location>
        <begin position="309"/>
        <end position="323"/>
    </location>
</feature>
<evidence type="ECO:0000313" key="2">
    <source>
        <dbReference type="EMBL" id="KAG2494067.1"/>
    </source>
</evidence>
<reference evidence="2" key="1">
    <citation type="journal article" date="2020" name="bioRxiv">
        <title>Comparative genomics of Chlamydomonas.</title>
        <authorList>
            <person name="Craig R.J."/>
            <person name="Hasan A.R."/>
            <person name="Ness R.W."/>
            <person name="Keightley P.D."/>
        </authorList>
    </citation>
    <scope>NUCLEOTIDE SEQUENCE</scope>
    <source>
        <strain evidence="2">CCAP 11/70</strain>
    </source>
</reference>
<dbReference type="EMBL" id="JAEHOE010000033">
    <property type="protein sequence ID" value="KAG2494067.1"/>
    <property type="molecule type" value="Genomic_DNA"/>
</dbReference>
<organism evidence="2 3">
    <name type="scientific">Edaphochlamys debaryana</name>
    <dbReference type="NCBI Taxonomy" id="47281"/>
    <lineage>
        <taxon>Eukaryota</taxon>
        <taxon>Viridiplantae</taxon>
        <taxon>Chlorophyta</taxon>
        <taxon>core chlorophytes</taxon>
        <taxon>Chlorophyceae</taxon>
        <taxon>CS clade</taxon>
        <taxon>Chlamydomonadales</taxon>
        <taxon>Chlamydomonadales incertae sedis</taxon>
        <taxon>Edaphochlamys</taxon>
    </lineage>
</organism>
<feature type="compositionally biased region" description="Basic and acidic residues" evidence="1">
    <location>
        <begin position="228"/>
        <end position="253"/>
    </location>
</feature>
<name>A0A836BZL1_9CHLO</name>
<dbReference type="Proteomes" id="UP000612055">
    <property type="component" value="Unassembled WGS sequence"/>
</dbReference>
<accession>A0A836BZL1</accession>
<comment type="caution">
    <text evidence="2">The sequence shown here is derived from an EMBL/GenBank/DDBJ whole genome shotgun (WGS) entry which is preliminary data.</text>
</comment>
<proteinExistence type="predicted"/>
<keyword evidence="3" id="KW-1185">Reference proteome</keyword>
<gene>
    <name evidence="2" type="ORF">HYH03_007710</name>
</gene>
<feature type="compositionally biased region" description="Low complexity" evidence="1">
    <location>
        <begin position="254"/>
        <end position="282"/>
    </location>
</feature>
<feature type="compositionally biased region" description="Low complexity" evidence="1">
    <location>
        <begin position="16"/>
        <end position="30"/>
    </location>
</feature>
<dbReference type="OrthoDB" id="544554at2759"/>
<feature type="compositionally biased region" description="Basic and acidic residues" evidence="1">
    <location>
        <begin position="324"/>
        <end position="333"/>
    </location>
</feature>
<feature type="region of interest" description="Disordered" evidence="1">
    <location>
        <begin position="1"/>
        <end position="49"/>
    </location>
</feature>
<feature type="compositionally biased region" description="Basic and acidic residues" evidence="1">
    <location>
        <begin position="297"/>
        <end position="308"/>
    </location>
</feature>
<evidence type="ECO:0000313" key="3">
    <source>
        <dbReference type="Proteomes" id="UP000612055"/>
    </source>
</evidence>